<gene>
    <name evidence="2" type="ORF">LR48_Vigan09g100700</name>
</gene>
<proteinExistence type="predicted"/>
<reference evidence="3" key="1">
    <citation type="journal article" date="2015" name="Proc. Natl. Acad. Sci. U.S.A.">
        <title>Genome sequencing of adzuki bean (Vigna angularis) provides insight into high starch and low fat accumulation and domestication.</title>
        <authorList>
            <person name="Yang K."/>
            <person name="Tian Z."/>
            <person name="Chen C."/>
            <person name="Luo L."/>
            <person name="Zhao B."/>
            <person name="Wang Z."/>
            <person name="Yu L."/>
            <person name="Li Y."/>
            <person name="Sun Y."/>
            <person name="Li W."/>
            <person name="Chen Y."/>
            <person name="Li Y."/>
            <person name="Zhang Y."/>
            <person name="Ai D."/>
            <person name="Zhao J."/>
            <person name="Shang C."/>
            <person name="Ma Y."/>
            <person name="Wu B."/>
            <person name="Wang M."/>
            <person name="Gao L."/>
            <person name="Sun D."/>
            <person name="Zhang P."/>
            <person name="Guo F."/>
            <person name="Wang W."/>
            <person name="Li Y."/>
            <person name="Wang J."/>
            <person name="Varshney R.K."/>
            <person name="Wang J."/>
            <person name="Ling H.Q."/>
            <person name="Wan P."/>
        </authorList>
    </citation>
    <scope>NUCLEOTIDE SEQUENCE</scope>
    <source>
        <strain evidence="3">cv. Jingnong 6</strain>
    </source>
</reference>
<dbReference type="EMBL" id="CM003379">
    <property type="protein sequence ID" value="KOM52348.1"/>
    <property type="molecule type" value="Genomic_DNA"/>
</dbReference>
<evidence type="ECO:0000313" key="2">
    <source>
        <dbReference type="EMBL" id="KOM52348.1"/>
    </source>
</evidence>
<feature type="compositionally biased region" description="Polar residues" evidence="1">
    <location>
        <begin position="11"/>
        <end position="21"/>
    </location>
</feature>
<dbReference type="Proteomes" id="UP000053144">
    <property type="component" value="Chromosome 9"/>
</dbReference>
<evidence type="ECO:0000313" key="3">
    <source>
        <dbReference type="Proteomes" id="UP000053144"/>
    </source>
</evidence>
<dbReference type="Gramene" id="KOM52348">
    <property type="protein sequence ID" value="KOM52348"/>
    <property type="gene ID" value="LR48_Vigan09g100700"/>
</dbReference>
<protein>
    <submittedName>
        <fullName evidence="2">Uncharacterized protein</fullName>
    </submittedName>
</protein>
<evidence type="ECO:0000256" key="1">
    <source>
        <dbReference type="SAM" id="MobiDB-lite"/>
    </source>
</evidence>
<name>A0A0L9VBF9_PHAAN</name>
<feature type="compositionally biased region" description="Polar residues" evidence="1">
    <location>
        <begin position="58"/>
        <end position="67"/>
    </location>
</feature>
<organism evidence="2 3">
    <name type="scientific">Phaseolus angularis</name>
    <name type="common">Azuki bean</name>
    <name type="synonym">Vigna angularis</name>
    <dbReference type="NCBI Taxonomy" id="3914"/>
    <lineage>
        <taxon>Eukaryota</taxon>
        <taxon>Viridiplantae</taxon>
        <taxon>Streptophyta</taxon>
        <taxon>Embryophyta</taxon>
        <taxon>Tracheophyta</taxon>
        <taxon>Spermatophyta</taxon>
        <taxon>Magnoliopsida</taxon>
        <taxon>eudicotyledons</taxon>
        <taxon>Gunneridae</taxon>
        <taxon>Pentapetalae</taxon>
        <taxon>rosids</taxon>
        <taxon>fabids</taxon>
        <taxon>Fabales</taxon>
        <taxon>Fabaceae</taxon>
        <taxon>Papilionoideae</taxon>
        <taxon>50 kb inversion clade</taxon>
        <taxon>NPAAA clade</taxon>
        <taxon>indigoferoid/millettioid clade</taxon>
        <taxon>Phaseoleae</taxon>
        <taxon>Vigna</taxon>
    </lineage>
</organism>
<accession>A0A0L9VBF9</accession>
<feature type="region of interest" description="Disordered" evidence="1">
    <location>
        <begin position="1"/>
        <end position="86"/>
    </location>
</feature>
<sequence>MAFQPKIESGSLPSSIPTGNENEYADMRIRKRSGKKDESVSTGKRDEGGEVSRKKSAESGNSGSTVAGSVEKIDVQSNGGGDKSLVFFGNVNKVFSLDEL</sequence>
<feature type="compositionally biased region" description="Basic and acidic residues" evidence="1">
    <location>
        <begin position="35"/>
        <end position="57"/>
    </location>
</feature>
<dbReference type="AlphaFoldDB" id="A0A0L9VBF9"/>